<dbReference type="EMBL" id="UPTC01005001">
    <property type="protein sequence ID" value="VBB35164.1"/>
    <property type="molecule type" value="Genomic_DNA"/>
</dbReference>
<accession>A0A498SNH2</accession>
<sequence>EKIYALDVRNSLESGNLLQLIALTTINKPISILGVEDVHPLRYIQMAQINEIFGEQSIEIPSEVQIIQHSYWDKGNKMDDNVDYGGCPVMAKARQVAMKDEL</sequence>
<dbReference type="Proteomes" id="UP000276991">
    <property type="component" value="Unassembled WGS sequence"/>
</dbReference>
<gene>
    <name evidence="1" type="ORF">NAV_LOCUS9955</name>
</gene>
<organism evidence="1 2">
    <name type="scientific">Acanthocheilonema viteae</name>
    <name type="common">Filarial nematode worm</name>
    <name type="synonym">Dipetalonema viteae</name>
    <dbReference type="NCBI Taxonomy" id="6277"/>
    <lineage>
        <taxon>Eukaryota</taxon>
        <taxon>Metazoa</taxon>
        <taxon>Ecdysozoa</taxon>
        <taxon>Nematoda</taxon>
        <taxon>Chromadorea</taxon>
        <taxon>Rhabditida</taxon>
        <taxon>Spirurina</taxon>
        <taxon>Spiruromorpha</taxon>
        <taxon>Filarioidea</taxon>
        <taxon>Onchocercidae</taxon>
        <taxon>Acanthocheilonema</taxon>
    </lineage>
</organism>
<keyword evidence="2" id="KW-1185">Reference proteome</keyword>
<proteinExistence type="predicted"/>
<dbReference type="OrthoDB" id="5856593at2759"/>
<name>A0A498SNH2_ACAVI</name>
<reference evidence="1 2" key="1">
    <citation type="submission" date="2018-08" db="EMBL/GenBank/DDBJ databases">
        <authorList>
            <person name="Laetsch R D."/>
            <person name="Stevens L."/>
            <person name="Kumar S."/>
            <person name="Blaxter L. M."/>
        </authorList>
    </citation>
    <scope>NUCLEOTIDE SEQUENCE [LARGE SCALE GENOMIC DNA]</scope>
</reference>
<dbReference type="AlphaFoldDB" id="A0A498SNH2"/>
<feature type="non-terminal residue" evidence="1">
    <location>
        <position position="1"/>
    </location>
</feature>
<evidence type="ECO:0000313" key="1">
    <source>
        <dbReference type="EMBL" id="VBB35164.1"/>
    </source>
</evidence>
<protein>
    <submittedName>
        <fullName evidence="1">Uncharacterized protein</fullName>
    </submittedName>
</protein>
<evidence type="ECO:0000313" key="2">
    <source>
        <dbReference type="Proteomes" id="UP000276991"/>
    </source>
</evidence>